<proteinExistence type="predicted"/>
<dbReference type="EMBL" id="CAFAAT010000100">
    <property type="protein sequence ID" value="CAB4809590.1"/>
    <property type="molecule type" value="Genomic_DNA"/>
</dbReference>
<evidence type="ECO:0000313" key="1">
    <source>
        <dbReference type="EMBL" id="CAB4809590.1"/>
    </source>
</evidence>
<gene>
    <name evidence="1" type="ORF">UFOPK3083_00826</name>
</gene>
<organism evidence="1">
    <name type="scientific">freshwater metagenome</name>
    <dbReference type="NCBI Taxonomy" id="449393"/>
    <lineage>
        <taxon>unclassified sequences</taxon>
        <taxon>metagenomes</taxon>
        <taxon>ecological metagenomes</taxon>
    </lineage>
</organism>
<sequence length="82" mass="8597">MAPILSITYCGETLPSSGWSYPTGYLERSAPIWLHHWVKSGSDFLNSVSKAGISAVIASPTSPTIATSAKRFLPISAGSISA</sequence>
<dbReference type="AlphaFoldDB" id="A0A6J6YJK7"/>
<name>A0A6J6YJK7_9ZZZZ</name>
<accession>A0A6J6YJK7</accession>
<reference evidence="1" key="1">
    <citation type="submission" date="2020-05" db="EMBL/GenBank/DDBJ databases">
        <authorList>
            <person name="Chiriac C."/>
            <person name="Salcher M."/>
            <person name="Ghai R."/>
            <person name="Kavagutti S V."/>
        </authorList>
    </citation>
    <scope>NUCLEOTIDE SEQUENCE</scope>
</reference>
<protein>
    <submittedName>
        <fullName evidence="1">Unannotated protein</fullName>
    </submittedName>
</protein>